<evidence type="ECO:0000313" key="2">
    <source>
        <dbReference type="EMBL" id="KAF3703865.1"/>
    </source>
</evidence>
<organism evidence="2 3">
    <name type="scientific">Channa argus</name>
    <name type="common">Northern snakehead</name>
    <name type="synonym">Ophicephalus argus</name>
    <dbReference type="NCBI Taxonomy" id="215402"/>
    <lineage>
        <taxon>Eukaryota</taxon>
        <taxon>Metazoa</taxon>
        <taxon>Chordata</taxon>
        <taxon>Craniata</taxon>
        <taxon>Vertebrata</taxon>
        <taxon>Euteleostomi</taxon>
        <taxon>Actinopterygii</taxon>
        <taxon>Neopterygii</taxon>
        <taxon>Teleostei</taxon>
        <taxon>Neoteleostei</taxon>
        <taxon>Acanthomorphata</taxon>
        <taxon>Anabantaria</taxon>
        <taxon>Anabantiformes</taxon>
        <taxon>Channoidei</taxon>
        <taxon>Channidae</taxon>
        <taxon>Channa</taxon>
    </lineage>
</organism>
<sequence length="123" mass="14118">MWKTLACGHWICVFTLAAVVIFLSSAASPFVSLPCCTSGNVKDFTPKEEIERCFHQAKRAGCKYSAYLIESTKEKWSCLKEDNQWITNKIKNGQLKCNPVYGKFKTELKALMKQLYNKQLQRN</sequence>
<reference evidence="3" key="2">
    <citation type="submission" date="2019-02" db="EMBL/GenBank/DDBJ databases">
        <title>Opniocepnalus argus Var Kimnra genome.</title>
        <authorList>
            <person name="Zhou C."/>
            <person name="Xiao S."/>
        </authorList>
    </citation>
    <scope>NUCLEOTIDE SEQUENCE [LARGE SCALE GENOMIC DNA]</scope>
</reference>
<reference evidence="2 3" key="1">
    <citation type="submission" date="2019-02" db="EMBL/GenBank/DDBJ databases">
        <title>Opniocepnalus argus genome.</title>
        <authorList>
            <person name="Zhou C."/>
            <person name="Xiao S."/>
        </authorList>
    </citation>
    <scope>NUCLEOTIDE SEQUENCE [LARGE SCALE GENOMIC DNA]</scope>
    <source>
        <strain evidence="2">OARG1902GOOAL</strain>
        <tissue evidence="2">Muscle</tissue>
    </source>
</reference>
<keyword evidence="3" id="KW-1185">Reference proteome</keyword>
<dbReference type="GO" id="GO:0006955">
    <property type="term" value="P:immune response"/>
    <property type="evidence" value="ECO:0007669"/>
    <property type="project" value="InterPro"/>
</dbReference>
<proteinExistence type="predicted"/>
<dbReference type="AlphaFoldDB" id="A0A6G1QMU0"/>
<feature type="chain" id="PRO_5026006799" description="Chemokine interleukin-8-like domain-containing protein" evidence="1">
    <location>
        <begin position="27"/>
        <end position="123"/>
    </location>
</feature>
<keyword evidence="1" id="KW-0732">Signal</keyword>
<name>A0A6G1QMU0_CHAAH</name>
<dbReference type="InterPro" id="IPR036048">
    <property type="entry name" value="Interleukin_8-like_sf"/>
</dbReference>
<evidence type="ECO:0000313" key="3">
    <source>
        <dbReference type="Proteomes" id="UP000503349"/>
    </source>
</evidence>
<dbReference type="EMBL" id="CM015730">
    <property type="protein sequence ID" value="KAF3703865.1"/>
    <property type="molecule type" value="Genomic_DNA"/>
</dbReference>
<feature type="signal peptide" evidence="1">
    <location>
        <begin position="1"/>
        <end position="26"/>
    </location>
</feature>
<dbReference type="Proteomes" id="UP000503349">
    <property type="component" value="Chromosome 19"/>
</dbReference>
<accession>A0A6G1QMU0</accession>
<dbReference type="GO" id="GO:0008009">
    <property type="term" value="F:chemokine activity"/>
    <property type="evidence" value="ECO:0007669"/>
    <property type="project" value="InterPro"/>
</dbReference>
<evidence type="ECO:0008006" key="4">
    <source>
        <dbReference type="Google" id="ProtNLM"/>
    </source>
</evidence>
<gene>
    <name evidence="2" type="ORF">EXN66_Car019553</name>
</gene>
<dbReference type="GO" id="GO:0005576">
    <property type="term" value="C:extracellular region"/>
    <property type="evidence" value="ECO:0007669"/>
    <property type="project" value="InterPro"/>
</dbReference>
<protein>
    <recommendedName>
        <fullName evidence="4">Chemokine interleukin-8-like domain-containing protein</fullName>
    </recommendedName>
</protein>
<evidence type="ECO:0000256" key="1">
    <source>
        <dbReference type="SAM" id="SignalP"/>
    </source>
</evidence>
<dbReference type="SUPFAM" id="SSF54117">
    <property type="entry name" value="Interleukin 8-like chemokines"/>
    <property type="match status" value="1"/>
</dbReference>